<dbReference type="InterPro" id="IPR052920">
    <property type="entry name" value="DNA-binding_regulatory"/>
</dbReference>
<dbReference type="Gene3D" id="3.40.50.1820">
    <property type="entry name" value="alpha/beta hydrolase"/>
    <property type="match status" value="1"/>
</dbReference>
<dbReference type="PANTHER" id="PTHR43358">
    <property type="entry name" value="ALPHA/BETA-HYDROLASE"/>
    <property type="match status" value="1"/>
</dbReference>
<sequence>MRTLATIVLTSIVTTFLLAALSAGAFVYVVDGYFVDLALERGSGGDPLAPPVIAASLSDPNVHLPEKPEAKSEDWTLRSFDGLHLAATHFSPAAPSHRWVVLLHGYGRSQADAWDYAEAYIEHGYHVLTPDLRASGKSEGKYVTMGTFESRDVVAWVSRIAEVDPAARVVLHGVSMGGATALLAAGRDDVPQNLVAVIEDSGYTSAEDMFVRKMESFNLPASVIMRGMDYMSREKTGAALSDASALDAVCRMKAPTLFIHGTSDLLVPYSMMQELAAASSAPQKEVLTVEGAWHAAAKAKDPENYYRHVFAFADRWTN</sequence>
<dbReference type="PANTHER" id="PTHR43358:SF4">
    <property type="entry name" value="ALPHA_BETA HYDROLASE FOLD-1 DOMAIN-CONTAINING PROTEIN"/>
    <property type="match status" value="1"/>
</dbReference>
<dbReference type="OrthoDB" id="9776685at2"/>
<gene>
    <name evidence="2" type="ordered locus">Selsp_1371</name>
    <name evidence="3" type="ORF">SELSPUOL_00848</name>
</gene>
<dbReference type="InterPro" id="IPR000073">
    <property type="entry name" value="AB_hydrolase_1"/>
</dbReference>
<dbReference type="Proteomes" id="UP000011124">
    <property type="component" value="Chromosome"/>
</dbReference>
<dbReference type="EMBL" id="ACKP02000015">
    <property type="protein sequence ID" value="EEX77573.1"/>
    <property type="molecule type" value="Genomic_DNA"/>
</dbReference>
<reference evidence="2 5" key="2">
    <citation type="submission" date="2011-04" db="EMBL/GenBank/DDBJ databases">
        <title>The complete genome of Selenomonas sputigena DSM 20758.</title>
        <authorList>
            <consortium name="US DOE Joint Genome Institute (JGI-PGF)"/>
            <person name="Lucas S."/>
            <person name="Copeland A."/>
            <person name="Lapidus A."/>
            <person name="Bruce D."/>
            <person name="Goodwin L."/>
            <person name="Pitluck S."/>
            <person name="Peters L."/>
            <person name="Kyrpides N."/>
            <person name="Mavromatis K."/>
            <person name="Ivanova N."/>
            <person name="Ovchinnikova G."/>
            <person name="Teshima H."/>
            <person name="Detter J.C."/>
            <person name="Tapia R."/>
            <person name="Han C."/>
            <person name="Land M."/>
            <person name="Hauser L."/>
            <person name="Markowitz V."/>
            <person name="Cheng J.-F."/>
            <person name="Hugenholtz P."/>
            <person name="Woyke T."/>
            <person name="Wu D."/>
            <person name="Gronow S."/>
            <person name="Wellnitz S."/>
            <person name="Schneider S."/>
            <person name="Klenk H.-P."/>
            <person name="Eisen J.A."/>
        </authorList>
    </citation>
    <scope>NUCLEOTIDE SEQUENCE [LARGE SCALE GENOMIC DNA]</scope>
    <source>
        <strain evidence="2">ATCC 35185</strain>
        <strain evidence="5">ATCC 35185 / DSM 20758 / VPI D19B-28</strain>
    </source>
</reference>
<accession>C9LU42</accession>
<evidence type="ECO:0000313" key="5">
    <source>
        <dbReference type="Proteomes" id="UP000011124"/>
    </source>
</evidence>
<organism evidence="3 4">
    <name type="scientific">Selenomonas sputigena (strain ATCC 35185 / DSM 20758 / CCUG 44933 / VPI D19B-28)</name>
    <dbReference type="NCBI Taxonomy" id="546271"/>
    <lineage>
        <taxon>Bacteria</taxon>
        <taxon>Bacillati</taxon>
        <taxon>Bacillota</taxon>
        <taxon>Negativicutes</taxon>
        <taxon>Selenomonadales</taxon>
        <taxon>Selenomonadaceae</taxon>
        <taxon>Selenomonas</taxon>
    </lineage>
</organism>
<dbReference type="SUPFAM" id="SSF53474">
    <property type="entry name" value="alpha/beta-Hydrolases"/>
    <property type="match status" value="1"/>
</dbReference>
<protein>
    <submittedName>
        <fullName evidence="3">X-Pro dipeptidyl-peptidase (S15 family)</fullName>
    </submittedName>
</protein>
<dbReference type="HOGENOM" id="CLU_029375_6_3_9"/>
<dbReference type="InterPro" id="IPR029058">
    <property type="entry name" value="AB_hydrolase_fold"/>
</dbReference>
<dbReference type="STRING" id="546271.Selsp_1371"/>
<evidence type="ECO:0000313" key="2">
    <source>
        <dbReference type="EMBL" id="AEC00330.1"/>
    </source>
</evidence>
<keyword evidence="5" id="KW-1185">Reference proteome</keyword>
<dbReference type="KEGG" id="ssg:Selsp_1371"/>
<dbReference type="eggNOG" id="COG1073">
    <property type="taxonomic scope" value="Bacteria"/>
</dbReference>
<feature type="domain" description="AB hydrolase-1" evidence="1">
    <location>
        <begin position="100"/>
        <end position="295"/>
    </location>
</feature>
<dbReference type="Proteomes" id="UP000003505">
    <property type="component" value="Unassembled WGS sequence"/>
</dbReference>
<evidence type="ECO:0000313" key="3">
    <source>
        <dbReference type="EMBL" id="EEX77573.1"/>
    </source>
</evidence>
<reference evidence="3 4" key="1">
    <citation type="submission" date="2009-09" db="EMBL/GenBank/DDBJ databases">
        <authorList>
            <person name="Weinstock G."/>
            <person name="Sodergren E."/>
            <person name="Clifton S."/>
            <person name="Fulton L."/>
            <person name="Fulton B."/>
            <person name="Courtney L."/>
            <person name="Fronick C."/>
            <person name="Harrison M."/>
            <person name="Strong C."/>
            <person name="Farmer C."/>
            <person name="Delahaunty K."/>
            <person name="Markovic C."/>
            <person name="Hall O."/>
            <person name="Minx P."/>
            <person name="Tomlinson C."/>
            <person name="Mitreva M."/>
            <person name="Nelson J."/>
            <person name="Hou S."/>
            <person name="Wollam A."/>
            <person name="Pepin K.H."/>
            <person name="Johnson M."/>
            <person name="Bhonagiri V."/>
            <person name="Nash W.E."/>
            <person name="Warren W."/>
            <person name="Chinwalla A."/>
            <person name="Mardis E.R."/>
            <person name="Wilson R.K."/>
        </authorList>
    </citation>
    <scope>NUCLEOTIDE SEQUENCE [LARGE SCALE GENOMIC DNA]</scope>
    <source>
        <strain evidence="3">ATCC 35185</strain>
        <strain evidence="4">ATCC 35185 / DSM 20758 / VPI D19B-28</strain>
    </source>
</reference>
<name>C9LU42_SELS3</name>
<proteinExistence type="predicted"/>
<dbReference type="Pfam" id="PF12697">
    <property type="entry name" value="Abhydrolase_6"/>
    <property type="match status" value="1"/>
</dbReference>
<evidence type="ECO:0000313" key="4">
    <source>
        <dbReference type="Proteomes" id="UP000003505"/>
    </source>
</evidence>
<dbReference type="EMBL" id="CP002637">
    <property type="protein sequence ID" value="AEC00330.1"/>
    <property type="molecule type" value="Genomic_DNA"/>
</dbReference>
<evidence type="ECO:0000259" key="1">
    <source>
        <dbReference type="Pfam" id="PF12697"/>
    </source>
</evidence>
<dbReference type="RefSeq" id="WP_006192014.1">
    <property type="nucleotide sequence ID" value="NC_015437.1"/>
</dbReference>
<dbReference type="AlphaFoldDB" id="C9LU42"/>